<dbReference type="Proteomes" id="UP000253845">
    <property type="component" value="Unassembled WGS sequence"/>
</dbReference>
<evidence type="ECO:0000256" key="10">
    <source>
        <dbReference type="SAM" id="Phobius"/>
    </source>
</evidence>
<keyword evidence="3" id="KW-0589">Pheromone response</keyword>
<evidence type="ECO:0000256" key="6">
    <source>
        <dbReference type="ARBA" id="ARBA00023040"/>
    </source>
</evidence>
<dbReference type="Pfam" id="PF02076">
    <property type="entry name" value="STE3"/>
    <property type="match status" value="1"/>
</dbReference>
<name>A0A370C827_ASPNG</name>
<evidence type="ECO:0000256" key="2">
    <source>
        <dbReference type="ARBA" id="ARBA00011085"/>
    </source>
</evidence>
<feature type="transmembrane region" description="Helical" evidence="10">
    <location>
        <begin position="165"/>
        <end position="191"/>
    </location>
</feature>
<evidence type="ECO:0000256" key="9">
    <source>
        <dbReference type="ARBA" id="ARBA00023224"/>
    </source>
</evidence>
<dbReference type="CDD" id="cd14966">
    <property type="entry name" value="7tmD_STE3"/>
    <property type="match status" value="1"/>
</dbReference>
<keyword evidence="6" id="KW-0297">G-protein coupled receptor</keyword>
<dbReference type="PANTHER" id="PTHR28097:SF1">
    <property type="entry name" value="PHEROMONE A FACTOR RECEPTOR"/>
    <property type="match status" value="1"/>
</dbReference>
<dbReference type="GO" id="GO:0005886">
    <property type="term" value="C:plasma membrane"/>
    <property type="evidence" value="ECO:0007669"/>
    <property type="project" value="TreeGrafter"/>
</dbReference>
<proteinExistence type="inferred from homology"/>
<evidence type="ECO:0000256" key="5">
    <source>
        <dbReference type="ARBA" id="ARBA00022989"/>
    </source>
</evidence>
<evidence type="ECO:0000313" key="11">
    <source>
        <dbReference type="EMBL" id="RDH22756.1"/>
    </source>
</evidence>
<comment type="subcellular location">
    <subcellularLocation>
        <location evidence="1">Membrane</location>
        <topology evidence="1">Multi-pass membrane protein</topology>
    </subcellularLocation>
</comment>
<dbReference type="GO" id="GO:0000750">
    <property type="term" value="P:pheromone-dependent signal transduction involved in conjugation with cellular fusion"/>
    <property type="evidence" value="ECO:0007669"/>
    <property type="project" value="TreeGrafter"/>
</dbReference>
<keyword evidence="8" id="KW-0675">Receptor</keyword>
<dbReference type="PRINTS" id="PR00899">
    <property type="entry name" value="GPCRSTE3"/>
</dbReference>
<evidence type="ECO:0000256" key="3">
    <source>
        <dbReference type="ARBA" id="ARBA00022507"/>
    </source>
</evidence>
<evidence type="ECO:0000256" key="4">
    <source>
        <dbReference type="ARBA" id="ARBA00022692"/>
    </source>
</evidence>
<organism evidence="11 12">
    <name type="scientific">Aspergillus niger ATCC 13496</name>
    <dbReference type="NCBI Taxonomy" id="1353008"/>
    <lineage>
        <taxon>Eukaryota</taxon>
        <taxon>Fungi</taxon>
        <taxon>Dikarya</taxon>
        <taxon>Ascomycota</taxon>
        <taxon>Pezizomycotina</taxon>
        <taxon>Eurotiomycetes</taxon>
        <taxon>Eurotiomycetidae</taxon>
        <taxon>Eurotiales</taxon>
        <taxon>Aspergillaceae</taxon>
        <taxon>Aspergillus</taxon>
        <taxon>Aspergillus subgen. Circumdati</taxon>
    </lineage>
</organism>
<evidence type="ECO:0000256" key="7">
    <source>
        <dbReference type="ARBA" id="ARBA00023136"/>
    </source>
</evidence>
<reference evidence="11 12" key="1">
    <citation type="submission" date="2018-07" db="EMBL/GenBank/DDBJ databases">
        <title>Section-level genome sequencing of Aspergillus section Nigri to investigate inter- and intra-species variation.</title>
        <authorList>
            <consortium name="DOE Joint Genome Institute"/>
            <person name="Vesth T.C."/>
            <person name="Nybo J.L."/>
            <person name="Theobald S."/>
            <person name="Frisvad J.C."/>
            <person name="Larsen T.O."/>
            <person name="Nielsen K.F."/>
            <person name="Hoof J.B."/>
            <person name="Brandl J."/>
            <person name="Salamov A."/>
            <person name="Riley R."/>
            <person name="Gladden J.M."/>
            <person name="Phatale P."/>
            <person name="Nielsen M.T."/>
            <person name="Lyhne E.K."/>
            <person name="Kogle M.E."/>
            <person name="Strasser K."/>
            <person name="McDonnell E."/>
            <person name="Barry K."/>
            <person name="Clum A."/>
            <person name="Chen C."/>
            <person name="Nolan M."/>
            <person name="Sandor L."/>
            <person name="Kuo A."/>
            <person name="Lipzen A."/>
            <person name="Hainaut M."/>
            <person name="Drula E."/>
            <person name="Tsang A."/>
            <person name="Magnuson J.K."/>
            <person name="Henrissat B."/>
            <person name="Wiebenga A."/>
            <person name="Simmons B.A."/>
            <person name="Makela M.R."/>
            <person name="De vries R.P."/>
            <person name="Grigoriev I.V."/>
            <person name="Mortensen U.H."/>
            <person name="Baker S.E."/>
            <person name="Andersen M.R."/>
        </authorList>
    </citation>
    <scope>NUCLEOTIDE SEQUENCE [LARGE SCALE GENOMIC DNA]</scope>
    <source>
        <strain evidence="11 12">ATCC 13496</strain>
    </source>
</reference>
<feature type="transmembrane region" description="Helical" evidence="10">
    <location>
        <begin position="12"/>
        <end position="32"/>
    </location>
</feature>
<protein>
    <submittedName>
        <fullName evidence="11">STE3-domain-containing protein</fullName>
    </submittedName>
</protein>
<evidence type="ECO:0000256" key="8">
    <source>
        <dbReference type="ARBA" id="ARBA00023170"/>
    </source>
</evidence>
<dbReference type="AlphaFoldDB" id="A0A370C827"/>
<dbReference type="EMBL" id="KZ851906">
    <property type="protein sequence ID" value="RDH22756.1"/>
    <property type="molecule type" value="Genomic_DNA"/>
</dbReference>
<dbReference type="InterPro" id="IPR001499">
    <property type="entry name" value="GPCR_STE3"/>
</dbReference>
<evidence type="ECO:0000313" key="12">
    <source>
        <dbReference type="Proteomes" id="UP000253845"/>
    </source>
</evidence>
<sequence length="523" mass="58968">MALPETPVSSQAILLPVLAFVSVLLSIIPLVLHWKNRNFAASSLILWYLLLNIFNIVNALIWPTDDLDLWWDGNGLCDIEVKIMIASYVAIPGTLVCIFRNLAQVLDTSRANLVPTQSQRWWNHTMVLSFCVISPVIAMLTHYVYQANRYILYAIAGCLNNYDRSWVTLVLAWIWPLIICLIAGYYCVIVLHRLTKYRSQFGSILQSANSNLTKSRFMRLFLIAFIMLWAIIPVQTYVVASNIIVTQPWHSYSWSVAHPPNWNEVIKVPVEGRVFYDRWIPVASGYMFFIFFGSGRDALVMYRAISDFLGFGNCFTSLKSSSANSSSASGSLGSRAKLLFNRRWTTTASYPRTSSNNSADAIRAAHGYHDLEMGAVSGAKQSQWMSRFRLLWMLRSRPSSGQETAVPLRHIPEQTTTIRTNAWAGVSQSRGSSDHGAAPLSEDHIRHCPSGSYASTTCIGAADSELSCREIEAHHMRKRILYTRTVRHDTYGQGDEPKWKEFLMAARRGARIHRQLGKSALDA</sequence>
<dbReference type="GO" id="GO:0004932">
    <property type="term" value="F:mating-type factor pheromone receptor activity"/>
    <property type="evidence" value="ECO:0007669"/>
    <property type="project" value="InterPro"/>
</dbReference>
<feature type="transmembrane region" description="Helical" evidence="10">
    <location>
        <begin position="83"/>
        <end position="103"/>
    </location>
</feature>
<keyword evidence="7 10" id="KW-0472">Membrane</keyword>
<dbReference type="PANTHER" id="PTHR28097">
    <property type="entry name" value="PHEROMONE A FACTOR RECEPTOR"/>
    <property type="match status" value="1"/>
</dbReference>
<evidence type="ECO:0000256" key="1">
    <source>
        <dbReference type="ARBA" id="ARBA00004141"/>
    </source>
</evidence>
<feature type="transmembrane region" description="Helical" evidence="10">
    <location>
        <begin position="44"/>
        <end position="63"/>
    </location>
</feature>
<feature type="transmembrane region" description="Helical" evidence="10">
    <location>
        <begin position="124"/>
        <end position="145"/>
    </location>
</feature>
<accession>A0A370C827</accession>
<keyword evidence="4 10" id="KW-0812">Transmembrane</keyword>
<dbReference type="VEuPathDB" id="FungiDB:M747DRAFT_313379"/>
<comment type="similarity">
    <text evidence="2">Belongs to the G-protein coupled receptor 4 family.</text>
</comment>
<keyword evidence="9" id="KW-0807">Transducer</keyword>
<feature type="transmembrane region" description="Helical" evidence="10">
    <location>
        <begin position="220"/>
        <end position="245"/>
    </location>
</feature>
<gene>
    <name evidence="11" type="ORF">M747DRAFT_313379</name>
</gene>
<keyword evidence="5 10" id="KW-1133">Transmembrane helix</keyword>